<dbReference type="EMBL" id="JBBWWQ010000020">
    <property type="protein sequence ID" value="KAK8916158.1"/>
    <property type="molecule type" value="Genomic_DNA"/>
</dbReference>
<organism evidence="2 3">
    <name type="scientific">Platanthera zijinensis</name>
    <dbReference type="NCBI Taxonomy" id="2320716"/>
    <lineage>
        <taxon>Eukaryota</taxon>
        <taxon>Viridiplantae</taxon>
        <taxon>Streptophyta</taxon>
        <taxon>Embryophyta</taxon>
        <taxon>Tracheophyta</taxon>
        <taxon>Spermatophyta</taxon>
        <taxon>Magnoliopsida</taxon>
        <taxon>Liliopsida</taxon>
        <taxon>Asparagales</taxon>
        <taxon>Orchidaceae</taxon>
        <taxon>Orchidoideae</taxon>
        <taxon>Orchideae</taxon>
        <taxon>Orchidinae</taxon>
        <taxon>Platanthera</taxon>
    </lineage>
</organism>
<proteinExistence type="predicted"/>
<reference evidence="2 3" key="1">
    <citation type="journal article" date="2022" name="Nat. Plants">
        <title>Genomes of leafy and leafless Platanthera orchids illuminate the evolution of mycoheterotrophy.</title>
        <authorList>
            <person name="Li M.H."/>
            <person name="Liu K.W."/>
            <person name="Li Z."/>
            <person name="Lu H.C."/>
            <person name="Ye Q.L."/>
            <person name="Zhang D."/>
            <person name="Wang J.Y."/>
            <person name="Li Y.F."/>
            <person name="Zhong Z.M."/>
            <person name="Liu X."/>
            <person name="Yu X."/>
            <person name="Liu D.K."/>
            <person name="Tu X.D."/>
            <person name="Liu B."/>
            <person name="Hao Y."/>
            <person name="Liao X.Y."/>
            <person name="Jiang Y.T."/>
            <person name="Sun W.H."/>
            <person name="Chen J."/>
            <person name="Chen Y.Q."/>
            <person name="Ai Y."/>
            <person name="Zhai J.W."/>
            <person name="Wu S.S."/>
            <person name="Zhou Z."/>
            <person name="Hsiao Y.Y."/>
            <person name="Wu W.L."/>
            <person name="Chen Y.Y."/>
            <person name="Lin Y.F."/>
            <person name="Hsu J.L."/>
            <person name="Li C.Y."/>
            <person name="Wang Z.W."/>
            <person name="Zhao X."/>
            <person name="Zhong W.Y."/>
            <person name="Ma X.K."/>
            <person name="Ma L."/>
            <person name="Huang J."/>
            <person name="Chen G.Z."/>
            <person name="Huang M.Z."/>
            <person name="Huang L."/>
            <person name="Peng D.H."/>
            <person name="Luo Y.B."/>
            <person name="Zou S.Q."/>
            <person name="Chen S.P."/>
            <person name="Lan S."/>
            <person name="Tsai W.C."/>
            <person name="Van de Peer Y."/>
            <person name="Liu Z.J."/>
        </authorList>
    </citation>
    <scope>NUCLEOTIDE SEQUENCE [LARGE SCALE GENOMIC DNA]</scope>
    <source>
        <strain evidence="2">Lor287</strain>
    </source>
</reference>
<dbReference type="AlphaFoldDB" id="A0AAP0AV02"/>
<sequence>MLPDSRSSTSRRLSSVLTHTTSPSLMKSSILAALHRTDSDGILYSRRRHWHPIIRIISQVISICLVHISFQKRLILLFHKLISTKLDVVKICITMFFFHCIYESIN</sequence>
<dbReference type="Proteomes" id="UP001418222">
    <property type="component" value="Unassembled WGS sequence"/>
</dbReference>
<feature type="region of interest" description="Disordered" evidence="1">
    <location>
        <begin position="1"/>
        <end position="20"/>
    </location>
</feature>
<evidence type="ECO:0000313" key="3">
    <source>
        <dbReference type="Proteomes" id="UP001418222"/>
    </source>
</evidence>
<comment type="caution">
    <text evidence="2">The sequence shown here is derived from an EMBL/GenBank/DDBJ whole genome shotgun (WGS) entry which is preliminary data.</text>
</comment>
<name>A0AAP0AV02_9ASPA</name>
<protein>
    <submittedName>
        <fullName evidence="2">Uncharacterized protein</fullName>
    </submittedName>
</protein>
<accession>A0AAP0AV02</accession>
<evidence type="ECO:0000256" key="1">
    <source>
        <dbReference type="SAM" id="MobiDB-lite"/>
    </source>
</evidence>
<keyword evidence="3" id="KW-1185">Reference proteome</keyword>
<evidence type="ECO:0000313" key="2">
    <source>
        <dbReference type="EMBL" id="KAK8916158.1"/>
    </source>
</evidence>
<gene>
    <name evidence="2" type="ORF">KSP39_PZI022408</name>
</gene>